<evidence type="ECO:0000313" key="3">
    <source>
        <dbReference type="EMBL" id="SCZ99605.1"/>
    </source>
</evidence>
<reference evidence="4" key="1">
    <citation type="submission" date="2016-10" db="EMBL/GenBank/DDBJ databases">
        <authorList>
            <person name="Jeantristanb JTB J.-T."/>
            <person name="Ricardo R."/>
        </authorList>
    </citation>
    <scope>NUCLEOTIDE SEQUENCE [LARGE SCALE GENOMIC DNA]</scope>
</reference>
<accession>A0A2X0LTC9</accession>
<keyword evidence="2" id="KW-0472">Membrane</keyword>
<evidence type="ECO:0000313" key="4">
    <source>
        <dbReference type="Proteomes" id="UP000249723"/>
    </source>
</evidence>
<gene>
    <name evidence="3" type="ORF">BZ3500_MVSOF-1268-A1-R1_CHR3-1G06144</name>
</gene>
<feature type="region of interest" description="Disordered" evidence="1">
    <location>
        <begin position="38"/>
        <end position="86"/>
    </location>
</feature>
<feature type="compositionally biased region" description="Low complexity" evidence="1">
    <location>
        <begin position="38"/>
        <end position="49"/>
    </location>
</feature>
<sequence length="244" mass="25769">MPRAPNPRPRTSSPSLWLTTAVVAFVGVVVVGVVSGWNASGERSNSEGESSGGGNATKGKGKKREGEDEHPTDQTTNTSPSVSLPNLKDYKGTLALLLPSAPTPSLLSLLSRPHSTSGVTTIYVLYPIPKPDRDQPTLPFSSASIKRSIPSCVHLLPYTEPNSPIHMCKALNPGYILLLPPLTVDQIVMTTPNKTSSSTTAPMLSLQDLQKGLQGFGGNGRQRSILNMDDGVEGLGKVLGFLSS</sequence>
<dbReference type="OrthoDB" id="10408231at2759"/>
<keyword evidence="2" id="KW-0812">Transmembrane</keyword>
<keyword evidence="4" id="KW-1185">Reference proteome</keyword>
<keyword evidence="2" id="KW-1133">Transmembrane helix</keyword>
<organism evidence="3 4">
    <name type="scientific">Microbotryum saponariae</name>
    <dbReference type="NCBI Taxonomy" id="289078"/>
    <lineage>
        <taxon>Eukaryota</taxon>
        <taxon>Fungi</taxon>
        <taxon>Dikarya</taxon>
        <taxon>Basidiomycota</taxon>
        <taxon>Pucciniomycotina</taxon>
        <taxon>Microbotryomycetes</taxon>
        <taxon>Microbotryales</taxon>
        <taxon>Microbotryaceae</taxon>
        <taxon>Microbotryum</taxon>
    </lineage>
</organism>
<protein>
    <submittedName>
        <fullName evidence="3">BZ3500_MvSof-1268-A1-R1_Chr3-1g06144 protein</fullName>
    </submittedName>
</protein>
<evidence type="ECO:0000256" key="2">
    <source>
        <dbReference type="SAM" id="Phobius"/>
    </source>
</evidence>
<proteinExistence type="predicted"/>
<feature type="compositionally biased region" description="Polar residues" evidence="1">
    <location>
        <begin position="73"/>
        <end position="84"/>
    </location>
</feature>
<name>A0A2X0LTC9_9BASI</name>
<dbReference type="AlphaFoldDB" id="A0A2X0LTC9"/>
<dbReference type="Proteomes" id="UP000249723">
    <property type="component" value="Unassembled WGS sequence"/>
</dbReference>
<feature type="transmembrane region" description="Helical" evidence="2">
    <location>
        <begin position="16"/>
        <end position="37"/>
    </location>
</feature>
<evidence type="ECO:0000256" key="1">
    <source>
        <dbReference type="SAM" id="MobiDB-lite"/>
    </source>
</evidence>
<dbReference type="EMBL" id="FMWP01000096">
    <property type="protein sequence ID" value="SCZ99605.1"/>
    <property type="molecule type" value="Genomic_DNA"/>
</dbReference>